<reference evidence="2" key="1">
    <citation type="submission" date="2014-06" db="EMBL/GenBank/DDBJ databases">
        <title>Key roles for freshwater Actinobacteria revealed by deep metagenomic sequencing.</title>
        <authorList>
            <person name="Ghai R."/>
            <person name="Mizuno C.M."/>
            <person name="Picazo A."/>
            <person name="Camacho A."/>
            <person name="Rodriguez-Valera F."/>
        </authorList>
    </citation>
    <scope>NUCLEOTIDE SEQUENCE</scope>
</reference>
<accession>A0A094PPM3</accession>
<dbReference type="InterPro" id="IPR023214">
    <property type="entry name" value="HAD_sf"/>
</dbReference>
<evidence type="ECO:0000256" key="1">
    <source>
        <dbReference type="ARBA" id="ARBA00022801"/>
    </source>
</evidence>
<proteinExistence type="predicted"/>
<dbReference type="SFLD" id="SFLDS00003">
    <property type="entry name" value="Haloacid_Dehalogenase"/>
    <property type="match status" value="1"/>
</dbReference>
<dbReference type="Gene3D" id="3.40.50.1000">
    <property type="entry name" value="HAD superfamily/HAD-like"/>
    <property type="match status" value="1"/>
</dbReference>
<dbReference type="PANTHER" id="PTHR43316">
    <property type="entry name" value="HYDROLASE, HALOACID DELAHOGENASE-RELATED"/>
    <property type="match status" value="1"/>
</dbReference>
<dbReference type="AlphaFoldDB" id="A0A094PPM3"/>
<comment type="caution">
    <text evidence="2">The sequence shown here is derived from an EMBL/GenBank/DDBJ whole genome shotgun (WGS) entry which is preliminary data.</text>
</comment>
<keyword evidence="1" id="KW-0378">Hydrolase</keyword>
<sequence length="234" mass="26091">MAPFDCLAFDADDTLWHSEDGFHATEMAFYELLAPFAPTGIDIKAALTATERANLHTYGYGVKAFGLSMMEAAITISQGQVPTEVLSELLQVVRDLLLAPVRLLDGVPEVLEELAQHHRLILITKGDLVHQTRKVTTSGLDHLFDHVEIVLEKDVATYAKVFRDISVQPERVCMVGNSVKSDILPILELGGHAVHIPYQFLWELEKAEHPPVSERFGELKNFNELPAWIHGLMS</sequence>
<dbReference type="EMBL" id="JNSL01000203">
    <property type="protein sequence ID" value="KGA13037.1"/>
    <property type="molecule type" value="Genomic_DNA"/>
</dbReference>
<dbReference type="GO" id="GO:0016787">
    <property type="term" value="F:hydrolase activity"/>
    <property type="evidence" value="ECO:0007669"/>
    <property type="project" value="UniProtKB-KW"/>
</dbReference>
<evidence type="ECO:0000313" key="2">
    <source>
        <dbReference type="EMBL" id="KGA13037.1"/>
    </source>
</evidence>
<dbReference type="PANTHER" id="PTHR43316:SF8">
    <property type="entry name" value="HAD FAMILY HYDROLASE"/>
    <property type="match status" value="1"/>
</dbReference>
<dbReference type="InterPro" id="IPR051540">
    <property type="entry name" value="S-2-haloacid_dehalogenase"/>
</dbReference>
<protein>
    <recommendedName>
        <fullName evidence="3">Haloacid dehalogenase</fullName>
    </recommendedName>
</protein>
<dbReference type="Pfam" id="PF00702">
    <property type="entry name" value="Hydrolase"/>
    <property type="match status" value="1"/>
</dbReference>
<organism evidence="2">
    <name type="scientific">freshwater metagenome</name>
    <dbReference type="NCBI Taxonomy" id="449393"/>
    <lineage>
        <taxon>unclassified sequences</taxon>
        <taxon>metagenomes</taxon>
        <taxon>ecological metagenomes</taxon>
    </lineage>
</organism>
<evidence type="ECO:0008006" key="3">
    <source>
        <dbReference type="Google" id="ProtNLM"/>
    </source>
</evidence>
<name>A0A094PPM3_9ZZZZ</name>
<dbReference type="SUPFAM" id="SSF56784">
    <property type="entry name" value="HAD-like"/>
    <property type="match status" value="1"/>
</dbReference>
<dbReference type="InterPro" id="IPR023198">
    <property type="entry name" value="PGP-like_dom2"/>
</dbReference>
<dbReference type="InterPro" id="IPR036412">
    <property type="entry name" value="HAD-like_sf"/>
</dbReference>
<gene>
    <name evidence="2" type="ORF">GM51_20820</name>
</gene>
<dbReference type="SFLD" id="SFLDG01129">
    <property type="entry name" value="C1.5:_HAD__Beta-PGM__Phosphata"/>
    <property type="match status" value="1"/>
</dbReference>
<dbReference type="Gene3D" id="1.10.150.240">
    <property type="entry name" value="Putative phosphatase, domain 2"/>
    <property type="match status" value="1"/>
</dbReference>